<dbReference type="Proteomes" id="UP000828251">
    <property type="component" value="Unassembled WGS sequence"/>
</dbReference>
<comment type="caution">
    <text evidence="1">The sequence shown here is derived from an EMBL/GenBank/DDBJ whole genome shotgun (WGS) entry which is preliminary data.</text>
</comment>
<dbReference type="OrthoDB" id="966987at2759"/>
<accession>A0A9D4ADI5</accession>
<dbReference type="AlphaFoldDB" id="A0A9D4ADI5"/>
<name>A0A9D4ADI5_9ROSI</name>
<proteinExistence type="predicted"/>
<reference evidence="1 2" key="1">
    <citation type="journal article" date="2021" name="Plant Biotechnol. J.">
        <title>Multi-omics assisted identification of the key and species-specific regulatory components of drought-tolerant mechanisms in Gossypium stocksii.</title>
        <authorList>
            <person name="Yu D."/>
            <person name="Ke L."/>
            <person name="Zhang D."/>
            <person name="Wu Y."/>
            <person name="Sun Y."/>
            <person name="Mei J."/>
            <person name="Sun J."/>
            <person name="Sun Y."/>
        </authorList>
    </citation>
    <scope>NUCLEOTIDE SEQUENCE [LARGE SCALE GENOMIC DNA]</scope>
    <source>
        <strain evidence="2">cv. E1</strain>
        <tissue evidence="1">Leaf</tissue>
    </source>
</reference>
<gene>
    <name evidence="1" type="ORF">J1N35_011334</name>
</gene>
<keyword evidence="2" id="KW-1185">Reference proteome</keyword>
<evidence type="ECO:0000313" key="2">
    <source>
        <dbReference type="Proteomes" id="UP000828251"/>
    </source>
</evidence>
<dbReference type="EMBL" id="JAIQCV010000004">
    <property type="protein sequence ID" value="KAH1107566.1"/>
    <property type="molecule type" value="Genomic_DNA"/>
</dbReference>
<organism evidence="1 2">
    <name type="scientific">Gossypium stocksii</name>
    <dbReference type="NCBI Taxonomy" id="47602"/>
    <lineage>
        <taxon>Eukaryota</taxon>
        <taxon>Viridiplantae</taxon>
        <taxon>Streptophyta</taxon>
        <taxon>Embryophyta</taxon>
        <taxon>Tracheophyta</taxon>
        <taxon>Spermatophyta</taxon>
        <taxon>Magnoliopsida</taxon>
        <taxon>eudicotyledons</taxon>
        <taxon>Gunneridae</taxon>
        <taxon>Pentapetalae</taxon>
        <taxon>rosids</taxon>
        <taxon>malvids</taxon>
        <taxon>Malvales</taxon>
        <taxon>Malvaceae</taxon>
        <taxon>Malvoideae</taxon>
        <taxon>Gossypium</taxon>
    </lineage>
</organism>
<protein>
    <submittedName>
        <fullName evidence="1">Uncharacterized protein</fullName>
    </submittedName>
</protein>
<evidence type="ECO:0000313" key="1">
    <source>
        <dbReference type="EMBL" id="KAH1107566.1"/>
    </source>
</evidence>
<sequence>MGHGVKECSEIQIGDYNKEGEDYPFSIALKAESSILGKESSVFGLLMKKSMKQCFYTGGEEENKEDDVLMEIVRAPHRTAKEVYLEKTFVNNRETKISQLNFSDNDANLLPNFHL</sequence>